<dbReference type="SUPFAM" id="SSF81383">
    <property type="entry name" value="F-box domain"/>
    <property type="match status" value="1"/>
</dbReference>
<dbReference type="Proteomes" id="UP000053477">
    <property type="component" value="Unassembled WGS sequence"/>
</dbReference>
<organism evidence="2 3">
    <name type="scientific">Schizopora paradoxa</name>
    <dbReference type="NCBI Taxonomy" id="27342"/>
    <lineage>
        <taxon>Eukaryota</taxon>
        <taxon>Fungi</taxon>
        <taxon>Dikarya</taxon>
        <taxon>Basidiomycota</taxon>
        <taxon>Agaricomycotina</taxon>
        <taxon>Agaricomycetes</taxon>
        <taxon>Hymenochaetales</taxon>
        <taxon>Schizoporaceae</taxon>
        <taxon>Schizopora</taxon>
    </lineage>
</organism>
<evidence type="ECO:0000259" key="1">
    <source>
        <dbReference type="PROSITE" id="PS50181"/>
    </source>
</evidence>
<dbReference type="InParanoid" id="A0A0H2RC88"/>
<dbReference type="SMART" id="SM00256">
    <property type="entry name" value="FBOX"/>
    <property type="match status" value="1"/>
</dbReference>
<dbReference type="InterPro" id="IPR036047">
    <property type="entry name" value="F-box-like_dom_sf"/>
</dbReference>
<gene>
    <name evidence="2" type="ORF">SCHPADRAFT_907798</name>
</gene>
<feature type="domain" description="F-box" evidence="1">
    <location>
        <begin position="64"/>
        <end position="110"/>
    </location>
</feature>
<dbReference type="EMBL" id="KQ086057">
    <property type="protein sequence ID" value="KLO09404.1"/>
    <property type="molecule type" value="Genomic_DNA"/>
</dbReference>
<keyword evidence="3" id="KW-1185">Reference proteome</keyword>
<protein>
    <recommendedName>
        <fullName evidence="1">F-box domain-containing protein</fullName>
    </recommendedName>
</protein>
<dbReference type="Gene3D" id="1.20.1280.50">
    <property type="match status" value="1"/>
</dbReference>
<dbReference type="PROSITE" id="PS50181">
    <property type="entry name" value="FBOX"/>
    <property type="match status" value="1"/>
</dbReference>
<accession>A0A0H2RC88</accession>
<dbReference type="InterPro" id="IPR001810">
    <property type="entry name" value="F-box_dom"/>
</dbReference>
<evidence type="ECO:0000313" key="3">
    <source>
        <dbReference type="Proteomes" id="UP000053477"/>
    </source>
</evidence>
<dbReference type="AlphaFoldDB" id="A0A0H2RC88"/>
<reference evidence="2 3" key="1">
    <citation type="submission" date="2015-04" db="EMBL/GenBank/DDBJ databases">
        <title>Complete genome sequence of Schizopora paradoxa KUC8140, a cosmopolitan wood degrader in East Asia.</title>
        <authorList>
            <consortium name="DOE Joint Genome Institute"/>
            <person name="Min B."/>
            <person name="Park H."/>
            <person name="Jang Y."/>
            <person name="Kim J.-J."/>
            <person name="Kim K.H."/>
            <person name="Pangilinan J."/>
            <person name="Lipzen A."/>
            <person name="Riley R."/>
            <person name="Grigoriev I.V."/>
            <person name="Spatafora J.W."/>
            <person name="Choi I.-G."/>
        </authorList>
    </citation>
    <scope>NUCLEOTIDE SEQUENCE [LARGE SCALE GENOMIC DNA]</scope>
    <source>
        <strain evidence="2 3">KUC8140</strain>
    </source>
</reference>
<evidence type="ECO:0000313" key="2">
    <source>
        <dbReference type="EMBL" id="KLO09404.1"/>
    </source>
</evidence>
<proteinExistence type="predicted"/>
<name>A0A0H2RC88_9AGAM</name>
<dbReference type="Pfam" id="PF12937">
    <property type="entry name" value="F-box-like"/>
    <property type="match status" value="1"/>
</dbReference>
<dbReference type="OrthoDB" id="9970274at2759"/>
<sequence>MEDVKSVHAASSLWARTSLVRRKSSTLLNGFTKLLRNVSTYNTADSTRKRLADSQAEDMKAGKGLGLMSLPLDALLVVFSYLEVVDVLSVAQVCRSLNDVSREWVVWNNSAFNFLYRGKILLLDDFVHPASLPASKLRETIMRTSNLDRNWRSKSPTLASVHSTIKISSEIKVTDLLCCASFYVSDRAMILPKTDGVLVGFNPSTGKIIATYDLKQKYGIYTLHAHPPTHSIYAIVAEPSVTDLKLSVLHIGFPRDSGESSMTFTPTAEWSLPQAWGLLTVVANTNHRLICMLFLNPADGTLKLFVVLDWETRLGGVIDTKLPYQSGQKATVIRFSDDGEELVIFSDQLPDKWTQLTYSMSELRAQATDWQTACLSSPVNVTPMTDTSFTFDVCAALPTDGMRSVLYQYWTSTHSWIRYPGLPIRLSYILLYCDPTRRPDLDWYIVQYYTSQDKPCARRRFTFKMRDPVMVGPYGSHGLPVMSPSFNHLCWLEKVDARRGGRRVKRRVLRIVTFPEDGDAFEGEASALIRTLKVPRRVLDTICHLFVEPGMGAVLITTTKNELHRFQYA</sequence>